<feature type="transmembrane region" description="Helical" evidence="1">
    <location>
        <begin position="20"/>
        <end position="49"/>
    </location>
</feature>
<evidence type="ECO:0000313" key="3">
    <source>
        <dbReference type="Proteomes" id="UP000249910"/>
    </source>
</evidence>
<keyword evidence="1" id="KW-0812">Transmembrane</keyword>
<sequence length="97" mass="11301">MVLNNRDSLYFHIQSSQEYLIAVVTFLMSTGTIKATLFMASILWSILLLYKVIKQIPRLNIIKITLIGSMLFVNLLVISYIWWPAIFDKTYVFILPK</sequence>
<evidence type="ECO:0000256" key="1">
    <source>
        <dbReference type="SAM" id="Phobius"/>
    </source>
</evidence>
<dbReference type="EMBL" id="CP022132">
    <property type="protein sequence ID" value="ASG68056.1"/>
    <property type="molecule type" value="Genomic_DNA"/>
</dbReference>
<proteinExistence type="predicted"/>
<keyword evidence="3" id="KW-1185">Reference proteome</keyword>
<evidence type="ECO:0000313" key="2">
    <source>
        <dbReference type="EMBL" id="ASG68056.1"/>
    </source>
</evidence>
<protein>
    <submittedName>
        <fullName evidence="2">Uncharacterized protein</fullName>
    </submittedName>
</protein>
<reference evidence="2 3" key="1">
    <citation type="submission" date="2017-06" db="EMBL/GenBank/DDBJ databases">
        <title>Complete genome of Francisella halioticida.</title>
        <authorList>
            <person name="Sjodin A."/>
        </authorList>
    </citation>
    <scope>NUCLEOTIDE SEQUENCE [LARGE SCALE GENOMIC DNA]</scope>
    <source>
        <strain evidence="2 3">DSM 23729</strain>
    </source>
</reference>
<feature type="transmembrane region" description="Helical" evidence="1">
    <location>
        <begin position="61"/>
        <end position="83"/>
    </location>
</feature>
<keyword evidence="1" id="KW-0472">Membrane</keyword>
<organism evidence="2 3">
    <name type="scientific">Francisella halioticida</name>
    <dbReference type="NCBI Taxonomy" id="549298"/>
    <lineage>
        <taxon>Bacteria</taxon>
        <taxon>Pseudomonadati</taxon>
        <taxon>Pseudomonadota</taxon>
        <taxon>Gammaproteobacteria</taxon>
        <taxon>Thiotrichales</taxon>
        <taxon>Francisellaceae</taxon>
        <taxon>Francisella</taxon>
    </lineage>
</organism>
<keyword evidence="1" id="KW-1133">Transmembrane helix</keyword>
<name>A0ABM6LZY5_9GAMM</name>
<accession>A0ABM6LZY5</accession>
<dbReference type="Proteomes" id="UP000249910">
    <property type="component" value="Chromosome"/>
</dbReference>
<gene>
    <name evidence="2" type="ORF">CDV26_06350</name>
</gene>